<dbReference type="InterPro" id="IPR027304">
    <property type="entry name" value="Trigger_fact/SurA_dom_sf"/>
</dbReference>
<evidence type="ECO:0000256" key="3">
    <source>
        <dbReference type="ARBA" id="ARBA00022729"/>
    </source>
</evidence>
<dbReference type="Pfam" id="PF13624">
    <property type="entry name" value="SurA_N_3"/>
    <property type="match status" value="1"/>
</dbReference>
<organism evidence="8 9">
    <name type="scientific">Leptospira stimsonii</name>
    <dbReference type="NCBI Taxonomy" id="2202203"/>
    <lineage>
        <taxon>Bacteria</taxon>
        <taxon>Pseudomonadati</taxon>
        <taxon>Spirochaetota</taxon>
        <taxon>Spirochaetia</taxon>
        <taxon>Leptospirales</taxon>
        <taxon>Leptospiraceae</taxon>
        <taxon>Leptospira</taxon>
    </lineage>
</organism>
<dbReference type="Pfam" id="PF13145">
    <property type="entry name" value="Rotamase_2"/>
    <property type="match status" value="1"/>
</dbReference>
<evidence type="ECO:0000256" key="6">
    <source>
        <dbReference type="SAM" id="Phobius"/>
    </source>
</evidence>
<comment type="caution">
    <text evidence="8">The sequence shown here is derived from an EMBL/GenBank/DDBJ whole genome shotgun (WGS) entry which is preliminary data.</text>
</comment>
<evidence type="ECO:0000313" key="8">
    <source>
        <dbReference type="EMBL" id="RHX90762.1"/>
    </source>
</evidence>
<keyword evidence="4" id="KW-0697">Rotamase</keyword>
<dbReference type="Gene3D" id="1.10.4030.10">
    <property type="entry name" value="Porin chaperone SurA, peptide-binding domain"/>
    <property type="match status" value="1"/>
</dbReference>
<dbReference type="RefSeq" id="WP_118968405.1">
    <property type="nucleotide sequence ID" value="NZ_QHCT01000002.1"/>
</dbReference>
<keyword evidence="6" id="KW-0812">Transmembrane</keyword>
<dbReference type="EC" id="5.2.1.8" evidence="2"/>
<proteinExistence type="predicted"/>
<evidence type="ECO:0000313" key="9">
    <source>
        <dbReference type="Proteomes" id="UP000265798"/>
    </source>
</evidence>
<dbReference type="Gene3D" id="3.10.50.40">
    <property type="match status" value="1"/>
</dbReference>
<dbReference type="Gene3D" id="1.10.8.1040">
    <property type="match status" value="1"/>
</dbReference>
<protein>
    <recommendedName>
        <fullName evidence="2">peptidylprolyl isomerase</fullName>
        <ecNumber evidence="2">5.2.1.8</ecNumber>
    </recommendedName>
</protein>
<dbReference type="GO" id="GO:0003755">
    <property type="term" value="F:peptidyl-prolyl cis-trans isomerase activity"/>
    <property type="evidence" value="ECO:0007669"/>
    <property type="project" value="UniProtKB-KW"/>
</dbReference>
<dbReference type="InterPro" id="IPR000297">
    <property type="entry name" value="PPIase_PpiC"/>
</dbReference>
<comment type="catalytic activity">
    <reaction evidence="1">
        <text>[protein]-peptidylproline (omega=180) = [protein]-peptidylproline (omega=0)</text>
        <dbReference type="Rhea" id="RHEA:16237"/>
        <dbReference type="Rhea" id="RHEA-COMP:10747"/>
        <dbReference type="Rhea" id="RHEA-COMP:10748"/>
        <dbReference type="ChEBI" id="CHEBI:83833"/>
        <dbReference type="ChEBI" id="CHEBI:83834"/>
        <dbReference type="EC" id="5.2.1.8"/>
    </reaction>
</comment>
<keyword evidence="3" id="KW-0732">Signal</keyword>
<evidence type="ECO:0000256" key="5">
    <source>
        <dbReference type="ARBA" id="ARBA00023235"/>
    </source>
</evidence>
<dbReference type="PANTHER" id="PTHR47245">
    <property type="entry name" value="PEPTIDYLPROLYL ISOMERASE"/>
    <property type="match status" value="1"/>
</dbReference>
<keyword evidence="6" id="KW-1133">Transmembrane helix</keyword>
<feature type="domain" description="PpiC" evidence="7">
    <location>
        <begin position="129"/>
        <end position="244"/>
    </location>
</feature>
<accession>A0A396Z5J3</accession>
<reference evidence="9" key="1">
    <citation type="submission" date="2018-05" db="EMBL/GenBank/DDBJ databases">
        <title>Leptospira yasudae sp. nov. and Leptospira stimsonii sp. nov., two pathogenic species of the genus Leptospira isolated from environmental sources.</title>
        <authorList>
            <person name="Casanovas-Massana A."/>
            <person name="Hamond C."/>
            <person name="Santos L.A."/>
            <person name="Hacker K.P."/>
            <person name="Balassiano I."/>
            <person name="Medeiros M.A."/>
            <person name="Reis M.G."/>
            <person name="Ko A.I."/>
            <person name="Wunder E.A."/>
        </authorList>
    </citation>
    <scope>NUCLEOTIDE SEQUENCE [LARGE SCALE GENOMIC DNA]</scope>
    <source>
        <strain evidence="9">Yale</strain>
    </source>
</reference>
<keyword evidence="6" id="KW-0472">Membrane</keyword>
<evidence type="ECO:0000256" key="4">
    <source>
        <dbReference type="ARBA" id="ARBA00023110"/>
    </source>
</evidence>
<dbReference type="InterPro" id="IPR046357">
    <property type="entry name" value="PPIase_dom_sf"/>
</dbReference>
<dbReference type="SUPFAM" id="SSF54534">
    <property type="entry name" value="FKBP-like"/>
    <property type="match status" value="1"/>
</dbReference>
<dbReference type="OrthoDB" id="330080at2"/>
<evidence type="ECO:0000256" key="1">
    <source>
        <dbReference type="ARBA" id="ARBA00000971"/>
    </source>
</evidence>
<evidence type="ECO:0000256" key="2">
    <source>
        <dbReference type="ARBA" id="ARBA00013194"/>
    </source>
</evidence>
<keyword evidence="5 8" id="KW-0413">Isomerase</keyword>
<sequence length="280" mass="31846">MFFKEVSHWRNPELFLTTGAVFGFLLAVVGLIYPERENLLTDSIAEVNGNRIQKDEYFRALSGYASDTRNPMDETVKRRILDRLIEEELLVQRGLELGYANQDRAIRSKIVNAVIQSVISEQVSRKPNELELRTYFFSNREKFAHSARYKVVVYVESDEDSAKQLVAMIRKNIPISLSSKVKEVPSGFLPLRKILDYLGTDLVGVLVRLKPGEVSDPVQSGGGYSIIQLIEQEPGQVPAFHSIRNEVEASYIHEKGDEALREYLDWLRSKAKIEIADLGE</sequence>
<dbReference type="EMBL" id="QHCT01000002">
    <property type="protein sequence ID" value="RHX90762.1"/>
    <property type="molecule type" value="Genomic_DNA"/>
</dbReference>
<dbReference type="AlphaFoldDB" id="A0A396Z5J3"/>
<feature type="transmembrane region" description="Helical" evidence="6">
    <location>
        <begin position="14"/>
        <end position="33"/>
    </location>
</feature>
<gene>
    <name evidence="8" type="ORF">DLM75_10270</name>
</gene>
<evidence type="ECO:0000259" key="7">
    <source>
        <dbReference type="Pfam" id="PF13145"/>
    </source>
</evidence>
<dbReference type="PANTHER" id="PTHR47245:SF1">
    <property type="entry name" value="FOLDASE PROTEIN PRSA"/>
    <property type="match status" value="1"/>
</dbReference>
<name>A0A396Z5J3_9LEPT</name>
<dbReference type="SUPFAM" id="SSF109998">
    <property type="entry name" value="Triger factor/SurA peptide-binding domain-like"/>
    <property type="match status" value="1"/>
</dbReference>
<dbReference type="InterPro" id="IPR050245">
    <property type="entry name" value="PrsA_foldase"/>
</dbReference>
<dbReference type="Proteomes" id="UP000265798">
    <property type="component" value="Unassembled WGS sequence"/>
</dbReference>